<protein>
    <submittedName>
        <fullName evidence="6">LysR family transcriptional regulator</fullName>
    </submittedName>
</protein>
<dbReference type="PRINTS" id="PR00039">
    <property type="entry name" value="HTHLYSR"/>
</dbReference>
<dbReference type="SUPFAM" id="SSF46785">
    <property type="entry name" value="Winged helix' DNA-binding domain"/>
    <property type="match status" value="1"/>
</dbReference>
<dbReference type="AlphaFoldDB" id="A0A261U081"/>
<organism evidence="6 7">
    <name type="scientific">Bordetella genomosp. 5</name>
    <dbReference type="NCBI Taxonomy" id="1395608"/>
    <lineage>
        <taxon>Bacteria</taxon>
        <taxon>Pseudomonadati</taxon>
        <taxon>Pseudomonadota</taxon>
        <taxon>Betaproteobacteria</taxon>
        <taxon>Burkholderiales</taxon>
        <taxon>Alcaligenaceae</taxon>
        <taxon>Bordetella</taxon>
    </lineage>
</organism>
<dbReference type="InterPro" id="IPR058163">
    <property type="entry name" value="LysR-type_TF_proteobact-type"/>
</dbReference>
<gene>
    <name evidence="6" type="ORF">CAL25_00335</name>
</gene>
<dbReference type="PANTHER" id="PTHR30537:SF74">
    <property type="entry name" value="HTH-TYPE TRANSCRIPTIONAL REGULATOR TRPI"/>
    <property type="match status" value="1"/>
</dbReference>
<dbReference type="OrthoDB" id="9124618at2"/>
<dbReference type="PROSITE" id="PS50931">
    <property type="entry name" value="HTH_LYSR"/>
    <property type="match status" value="1"/>
</dbReference>
<proteinExistence type="inferred from homology"/>
<evidence type="ECO:0000313" key="6">
    <source>
        <dbReference type="EMBL" id="OZI54907.1"/>
    </source>
</evidence>
<accession>A0A261U081</accession>
<dbReference type="InterPro" id="IPR005119">
    <property type="entry name" value="LysR_subst-bd"/>
</dbReference>
<dbReference type="Gene3D" id="3.40.190.10">
    <property type="entry name" value="Periplasmic binding protein-like II"/>
    <property type="match status" value="2"/>
</dbReference>
<keyword evidence="7" id="KW-1185">Reference proteome</keyword>
<comment type="caution">
    <text evidence="6">The sequence shown here is derived from an EMBL/GenBank/DDBJ whole genome shotgun (WGS) entry which is preliminary data.</text>
</comment>
<name>A0A261U081_9BORD</name>
<reference evidence="6 7" key="1">
    <citation type="submission" date="2017-05" db="EMBL/GenBank/DDBJ databases">
        <title>Complete and WGS of Bordetella genogroups.</title>
        <authorList>
            <person name="Spilker T."/>
            <person name="LiPuma J."/>
        </authorList>
    </citation>
    <scope>NUCLEOTIDE SEQUENCE [LARGE SCALE GENOMIC DNA]</scope>
    <source>
        <strain evidence="6 7">AU10456</strain>
    </source>
</reference>
<evidence type="ECO:0000256" key="2">
    <source>
        <dbReference type="ARBA" id="ARBA00023015"/>
    </source>
</evidence>
<dbReference type="InterPro" id="IPR036388">
    <property type="entry name" value="WH-like_DNA-bd_sf"/>
</dbReference>
<dbReference type="Pfam" id="PF03466">
    <property type="entry name" value="LysR_substrate"/>
    <property type="match status" value="1"/>
</dbReference>
<sequence>MRKLPPLSALRAFDAVARSGSVTAAAAELHRTHGAVSRQLRALQEHLGVPLYARQGTGIVLNDAGQALQTLIGPLFDQLEDGYARLQQRARQPGLHVACSATFAMRWLVPHLAEFYRAEPEIRIRLSMTSAREIRAEGADLLIAWDLSHYPETERERAIALAPIAFGPVCRPDYDWRARGAVRITHEHTTSAWTLWRARWRAHRPAAAGAALPRASELPRREIAFPHTHLCIEAAAGGLGMALVESRLVQRELADGSLIAPCGFVPVDGAMMVLPAGELDAQAARFVDWLRAALLR</sequence>
<dbReference type="GO" id="GO:0003700">
    <property type="term" value="F:DNA-binding transcription factor activity"/>
    <property type="evidence" value="ECO:0007669"/>
    <property type="project" value="InterPro"/>
</dbReference>
<evidence type="ECO:0000256" key="1">
    <source>
        <dbReference type="ARBA" id="ARBA00009437"/>
    </source>
</evidence>
<dbReference type="InterPro" id="IPR036390">
    <property type="entry name" value="WH_DNA-bd_sf"/>
</dbReference>
<comment type="similarity">
    <text evidence="1">Belongs to the LysR transcriptional regulatory family.</text>
</comment>
<dbReference type="Pfam" id="PF00126">
    <property type="entry name" value="HTH_1"/>
    <property type="match status" value="1"/>
</dbReference>
<evidence type="ECO:0000313" key="7">
    <source>
        <dbReference type="Proteomes" id="UP000216913"/>
    </source>
</evidence>
<keyword evidence="3" id="KW-0238">DNA-binding</keyword>
<evidence type="ECO:0000256" key="4">
    <source>
        <dbReference type="ARBA" id="ARBA00023163"/>
    </source>
</evidence>
<dbReference type="GO" id="GO:0043565">
    <property type="term" value="F:sequence-specific DNA binding"/>
    <property type="evidence" value="ECO:0007669"/>
    <property type="project" value="TreeGrafter"/>
</dbReference>
<dbReference type="Gene3D" id="1.10.10.10">
    <property type="entry name" value="Winged helix-like DNA-binding domain superfamily/Winged helix DNA-binding domain"/>
    <property type="match status" value="1"/>
</dbReference>
<dbReference type="PANTHER" id="PTHR30537">
    <property type="entry name" value="HTH-TYPE TRANSCRIPTIONAL REGULATOR"/>
    <property type="match status" value="1"/>
</dbReference>
<keyword evidence="4" id="KW-0804">Transcription</keyword>
<feature type="domain" description="HTH lysR-type" evidence="5">
    <location>
        <begin position="5"/>
        <end position="62"/>
    </location>
</feature>
<evidence type="ECO:0000256" key="3">
    <source>
        <dbReference type="ARBA" id="ARBA00023125"/>
    </source>
</evidence>
<dbReference type="InterPro" id="IPR000847">
    <property type="entry name" value="LysR_HTH_N"/>
</dbReference>
<keyword evidence="2" id="KW-0805">Transcription regulation</keyword>
<dbReference type="SUPFAM" id="SSF53850">
    <property type="entry name" value="Periplasmic binding protein-like II"/>
    <property type="match status" value="1"/>
</dbReference>
<dbReference type="EMBL" id="NEVP01000001">
    <property type="protein sequence ID" value="OZI54907.1"/>
    <property type="molecule type" value="Genomic_DNA"/>
</dbReference>
<dbReference type="GO" id="GO:0006351">
    <property type="term" value="P:DNA-templated transcription"/>
    <property type="evidence" value="ECO:0007669"/>
    <property type="project" value="TreeGrafter"/>
</dbReference>
<dbReference type="RefSeq" id="WP_094797972.1">
    <property type="nucleotide sequence ID" value="NZ_NEVP01000001.1"/>
</dbReference>
<dbReference type="Proteomes" id="UP000216913">
    <property type="component" value="Unassembled WGS sequence"/>
</dbReference>
<evidence type="ECO:0000259" key="5">
    <source>
        <dbReference type="PROSITE" id="PS50931"/>
    </source>
</evidence>